<dbReference type="GO" id="GO:0016042">
    <property type="term" value="P:lipid catabolic process"/>
    <property type="evidence" value="ECO:0007669"/>
    <property type="project" value="UniProtKB-KW"/>
</dbReference>
<keyword evidence="3" id="KW-0443">Lipid metabolism</keyword>
<dbReference type="AlphaFoldDB" id="A0A937A196"/>
<evidence type="ECO:0000313" key="6">
    <source>
        <dbReference type="Proteomes" id="UP000651057"/>
    </source>
</evidence>
<keyword evidence="1" id="KW-0378">Hydrolase</keyword>
<dbReference type="PANTHER" id="PTHR10272">
    <property type="entry name" value="PLATELET-ACTIVATING FACTOR ACETYLHYDROLASE"/>
    <property type="match status" value="1"/>
</dbReference>
<keyword evidence="6" id="KW-1185">Reference proteome</keyword>
<sequence>MRTIEFLFLISSAGFFITLFTQHSKLKKWTFYFSVLFLILHICIENSRWQMYLAYISFVIGMLLFYQSTLKKWIKTVLVTFGILALVLSTVLGVIMPVMKFPEPTGPFSVGLQSVYIEDQTRQEVLTKEIGDYRKLKLHIWYPSDHKITEPKRYMDQGYAEAFVKSKNMPSFIATHFNLTKTHIQKLLPITNNTQLPLIVLSHGLLWNSEMYTSIIEEVVSQGYIVVGIDHTYESFLTEYQGKKIAWSQDNIDSMNKGLDFDYVNKKMEVALNGKDSLLRNKATYEIIQHLPYFKSLDRWSNDISFVIDQLEIMNSDHNGFLFQKLDVDKIGLLGHSWGGASVVQNASVNKRIKGVINMDGAQFGRLIDTRLDVPLMVMHADRDYKSFFTPNFYVYERVAKNDFFLVTIATTGHANFGDLSYWTKIHALTETGSIAPERMTHITNELILNFFDTYIKDENNDMIHNFPAGDYPEVSISHKNKSSKSLTKK</sequence>
<accession>A0A937A196</accession>
<feature type="transmembrane region" description="Helical" evidence="4">
    <location>
        <begin position="78"/>
        <end position="99"/>
    </location>
</feature>
<dbReference type="Pfam" id="PF03403">
    <property type="entry name" value="PAF-AH_p_II"/>
    <property type="match status" value="1"/>
</dbReference>
<keyword evidence="4" id="KW-1133">Transmembrane helix</keyword>
<feature type="transmembrane region" description="Helical" evidence="4">
    <location>
        <begin position="6"/>
        <end position="22"/>
    </location>
</feature>
<dbReference type="GO" id="GO:0003847">
    <property type="term" value="F:1-alkyl-2-acetylglycerophosphocholine esterase activity"/>
    <property type="evidence" value="ECO:0007669"/>
    <property type="project" value="TreeGrafter"/>
</dbReference>
<protein>
    <recommendedName>
        <fullName evidence="7">Platelet-activating factor acetylhydrolase</fullName>
    </recommendedName>
</protein>
<dbReference type="EMBL" id="JAERQJ010000001">
    <property type="protein sequence ID" value="MBL0682579.1"/>
    <property type="molecule type" value="Genomic_DNA"/>
</dbReference>
<evidence type="ECO:0000256" key="4">
    <source>
        <dbReference type="SAM" id="Phobius"/>
    </source>
</evidence>
<gene>
    <name evidence="5" type="ORF">JJQ60_03570</name>
</gene>
<dbReference type="RefSeq" id="WP_201916691.1">
    <property type="nucleotide sequence ID" value="NZ_JAERQJ010000001.1"/>
</dbReference>
<evidence type="ECO:0000256" key="1">
    <source>
        <dbReference type="ARBA" id="ARBA00022801"/>
    </source>
</evidence>
<keyword evidence="4" id="KW-0812">Transmembrane</keyword>
<name>A0A937A196_9FLAO</name>
<reference evidence="5" key="1">
    <citation type="submission" date="2021-01" db="EMBL/GenBank/DDBJ databases">
        <authorList>
            <person name="Zhong Y.L."/>
        </authorList>
    </citation>
    <scope>NUCLEOTIDE SEQUENCE</scope>
    <source>
        <strain evidence="5">KCTC 23302</strain>
    </source>
</reference>
<dbReference type="Gene3D" id="3.40.50.1820">
    <property type="entry name" value="alpha/beta hydrolase"/>
    <property type="match status" value="1"/>
</dbReference>
<dbReference type="Proteomes" id="UP000651057">
    <property type="component" value="Unassembled WGS sequence"/>
</dbReference>
<keyword evidence="4" id="KW-0472">Membrane</keyword>
<keyword evidence="2" id="KW-0442">Lipid degradation</keyword>
<comment type="caution">
    <text evidence="5">The sequence shown here is derived from an EMBL/GenBank/DDBJ whole genome shotgun (WGS) entry which is preliminary data.</text>
</comment>
<proteinExistence type="predicted"/>
<organism evidence="5 6">
    <name type="scientific">Aquimarina mytili</name>
    <dbReference type="NCBI Taxonomy" id="874423"/>
    <lineage>
        <taxon>Bacteria</taxon>
        <taxon>Pseudomonadati</taxon>
        <taxon>Bacteroidota</taxon>
        <taxon>Flavobacteriia</taxon>
        <taxon>Flavobacteriales</taxon>
        <taxon>Flavobacteriaceae</taxon>
        <taxon>Aquimarina</taxon>
    </lineage>
</organism>
<dbReference type="SUPFAM" id="SSF53474">
    <property type="entry name" value="alpha/beta-Hydrolases"/>
    <property type="match status" value="1"/>
</dbReference>
<evidence type="ECO:0008006" key="7">
    <source>
        <dbReference type="Google" id="ProtNLM"/>
    </source>
</evidence>
<dbReference type="PANTHER" id="PTHR10272:SF0">
    <property type="entry name" value="PLATELET-ACTIVATING FACTOR ACETYLHYDROLASE"/>
    <property type="match status" value="1"/>
</dbReference>
<evidence type="ECO:0000313" key="5">
    <source>
        <dbReference type="EMBL" id="MBL0682579.1"/>
    </source>
</evidence>
<evidence type="ECO:0000256" key="2">
    <source>
        <dbReference type="ARBA" id="ARBA00022963"/>
    </source>
</evidence>
<dbReference type="InterPro" id="IPR029058">
    <property type="entry name" value="AB_hydrolase_fold"/>
</dbReference>
<evidence type="ECO:0000256" key="3">
    <source>
        <dbReference type="ARBA" id="ARBA00023098"/>
    </source>
</evidence>
<feature type="transmembrane region" description="Helical" evidence="4">
    <location>
        <begin position="50"/>
        <end position="66"/>
    </location>
</feature>